<dbReference type="HOGENOM" id="CLU_3191265_0_0_1"/>
<dbReference type="InParanoid" id="Q2GMX5"/>
<dbReference type="RefSeq" id="XP_001228606.1">
    <property type="nucleotide sequence ID" value="XM_001228605.1"/>
</dbReference>
<protein>
    <submittedName>
        <fullName evidence="1">Uncharacterized protein</fullName>
    </submittedName>
</protein>
<dbReference type="AlphaFoldDB" id="Q2GMX5"/>
<evidence type="ECO:0000313" key="2">
    <source>
        <dbReference type="Proteomes" id="UP000001056"/>
    </source>
</evidence>
<evidence type="ECO:0000313" key="1">
    <source>
        <dbReference type="EMBL" id="EAQ84275.1"/>
    </source>
</evidence>
<dbReference type="Proteomes" id="UP000001056">
    <property type="component" value="Unassembled WGS sequence"/>
</dbReference>
<keyword evidence="2" id="KW-1185">Reference proteome</keyword>
<dbReference type="VEuPathDB" id="FungiDB:CHGG_10679"/>
<sequence length="46" mass="5297">MAEDASRRVAATYARLNEVRQIAYALQFPQVPQYYLPMCPTDEYGV</sequence>
<dbReference type="EMBL" id="CH408035">
    <property type="protein sequence ID" value="EAQ84275.1"/>
    <property type="molecule type" value="Genomic_DNA"/>
</dbReference>
<dbReference type="GeneID" id="4396329"/>
<gene>
    <name evidence="1" type="ORF">CHGG_10679</name>
</gene>
<accession>Q2GMX5</accession>
<proteinExistence type="predicted"/>
<name>Q2GMX5_CHAGB</name>
<reference evidence="2" key="1">
    <citation type="journal article" date="2015" name="Genome Announc.">
        <title>Draft genome sequence of the cellulolytic fungus Chaetomium globosum.</title>
        <authorList>
            <person name="Cuomo C.A."/>
            <person name="Untereiner W.A."/>
            <person name="Ma L.-J."/>
            <person name="Grabherr M."/>
            <person name="Birren B.W."/>
        </authorList>
    </citation>
    <scope>NUCLEOTIDE SEQUENCE [LARGE SCALE GENOMIC DNA]</scope>
    <source>
        <strain evidence="2">ATCC 6205 / CBS 148.51 / DSM 1962 / NBRC 6347 / NRRL 1970</strain>
    </source>
</reference>
<organism evidence="1 2">
    <name type="scientific">Chaetomium globosum (strain ATCC 6205 / CBS 148.51 / DSM 1962 / NBRC 6347 / NRRL 1970)</name>
    <name type="common">Soil fungus</name>
    <dbReference type="NCBI Taxonomy" id="306901"/>
    <lineage>
        <taxon>Eukaryota</taxon>
        <taxon>Fungi</taxon>
        <taxon>Dikarya</taxon>
        <taxon>Ascomycota</taxon>
        <taxon>Pezizomycotina</taxon>
        <taxon>Sordariomycetes</taxon>
        <taxon>Sordariomycetidae</taxon>
        <taxon>Sordariales</taxon>
        <taxon>Chaetomiaceae</taxon>
        <taxon>Chaetomium</taxon>
    </lineage>
</organism>